<comment type="caution">
    <text evidence="2">The sequence shown here is derived from an EMBL/GenBank/DDBJ whole genome shotgun (WGS) entry which is preliminary data.</text>
</comment>
<dbReference type="EMBL" id="JAHRHJ020000011">
    <property type="protein sequence ID" value="KAH9296541.1"/>
    <property type="molecule type" value="Genomic_DNA"/>
</dbReference>
<name>A0AA38C7K9_TAXCH</name>
<reference evidence="2 3" key="1">
    <citation type="journal article" date="2021" name="Nat. Plants">
        <title>The Taxus genome provides insights into paclitaxel biosynthesis.</title>
        <authorList>
            <person name="Xiong X."/>
            <person name="Gou J."/>
            <person name="Liao Q."/>
            <person name="Li Y."/>
            <person name="Zhou Q."/>
            <person name="Bi G."/>
            <person name="Li C."/>
            <person name="Du R."/>
            <person name="Wang X."/>
            <person name="Sun T."/>
            <person name="Guo L."/>
            <person name="Liang H."/>
            <person name="Lu P."/>
            <person name="Wu Y."/>
            <person name="Zhang Z."/>
            <person name="Ro D.K."/>
            <person name="Shang Y."/>
            <person name="Huang S."/>
            <person name="Yan J."/>
        </authorList>
    </citation>
    <scope>NUCLEOTIDE SEQUENCE [LARGE SCALE GENOMIC DNA]</scope>
    <source>
        <strain evidence="2">Ta-2019</strain>
    </source>
</reference>
<keyword evidence="3" id="KW-1185">Reference proteome</keyword>
<feature type="non-terminal residue" evidence="2">
    <location>
        <position position="111"/>
    </location>
</feature>
<proteinExistence type="predicted"/>
<evidence type="ECO:0000313" key="3">
    <source>
        <dbReference type="Proteomes" id="UP000824469"/>
    </source>
</evidence>
<protein>
    <submittedName>
        <fullName evidence="2">Uncharacterized protein</fullName>
    </submittedName>
</protein>
<gene>
    <name evidence="2" type="ORF">KI387_040129</name>
</gene>
<sequence>TTDEWWDLIHRVCTDTLMIPMERTHAELSVDAGEPSATGRHTDVFAPVWHVARMVSTLRTKLAGYRMVERLMRSHSCGETAAAPRDPEPSVHSERWRSRSPRHGHVPSEGS</sequence>
<organism evidence="2 3">
    <name type="scientific">Taxus chinensis</name>
    <name type="common">Chinese yew</name>
    <name type="synonym">Taxus wallichiana var. chinensis</name>
    <dbReference type="NCBI Taxonomy" id="29808"/>
    <lineage>
        <taxon>Eukaryota</taxon>
        <taxon>Viridiplantae</taxon>
        <taxon>Streptophyta</taxon>
        <taxon>Embryophyta</taxon>
        <taxon>Tracheophyta</taxon>
        <taxon>Spermatophyta</taxon>
        <taxon>Pinopsida</taxon>
        <taxon>Pinidae</taxon>
        <taxon>Conifers II</taxon>
        <taxon>Cupressales</taxon>
        <taxon>Taxaceae</taxon>
        <taxon>Taxus</taxon>
    </lineage>
</organism>
<feature type="region of interest" description="Disordered" evidence="1">
    <location>
        <begin position="75"/>
        <end position="111"/>
    </location>
</feature>
<accession>A0AA38C7K9</accession>
<evidence type="ECO:0000313" key="2">
    <source>
        <dbReference type="EMBL" id="KAH9296541.1"/>
    </source>
</evidence>
<feature type="compositionally biased region" description="Basic and acidic residues" evidence="1">
    <location>
        <begin position="85"/>
        <end position="97"/>
    </location>
</feature>
<dbReference type="AlphaFoldDB" id="A0AA38C7K9"/>
<evidence type="ECO:0000256" key="1">
    <source>
        <dbReference type="SAM" id="MobiDB-lite"/>
    </source>
</evidence>
<dbReference type="Proteomes" id="UP000824469">
    <property type="component" value="Unassembled WGS sequence"/>
</dbReference>
<feature type="non-terminal residue" evidence="2">
    <location>
        <position position="1"/>
    </location>
</feature>